<reference evidence="1" key="1">
    <citation type="submission" date="2020-06" db="EMBL/GenBank/DDBJ databases">
        <title>Analysis procedures for assessing recovery of high quality, complete, closed genomes from Nanopore long read metagenome sequencing.</title>
        <authorList>
            <person name="Bessarab I."/>
            <person name="Arumugam K."/>
            <person name="Haryono M."/>
            <person name="Liu X."/>
            <person name="Roy S."/>
            <person name="Zuniga-Montanez R.E."/>
            <person name="Qiu G."/>
            <person name="Drautz-Moses D.I."/>
            <person name="Law Y.Y."/>
            <person name="Wuertz S."/>
            <person name="Lauro F.M."/>
            <person name="Huson D.H."/>
            <person name="Williams R.B."/>
        </authorList>
    </citation>
    <scope>NUCLEOTIDE SEQUENCE [LARGE SCALE GENOMIC DNA]</scope>
    <source>
        <strain evidence="1">SSD2</strain>
    </source>
</reference>
<proteinExistence type="predicted"/>
<gene>
    <name evidence="1" type="ORF">HZT40_02485</name>
</gene>
<keyword evidence="2" id="KW-1185">Reference proteome</keyword>
<dbReference type="KEGG" id="this:HZT40_02485"/>
<sequence length="84" mass="8700">MGNSFSLSLEDNCLGSVSLPGQIKVSGEAWQFPAARCGGTAPVATGKTSEIYQDTATSIQLDAYDPNSDPLTFRLESLSVTGGA</sequence>
<accession>A0A7L6ANK6</accession>
<evidence type="ECO:0000313" key="2">
    <source>
        <dbReference type="Proteomes" id="UP000510621"/>
    </source>
</evidence>
<organism evidence="1 2">
    <name type="scientific">Candidatus Thiothrix singaporensis</name>
    <dbReference type="NCBI Taxonomy" id="2799669"/>
    <lineage>
        <taxon>Bacteria</taxon>
        <taxon>Pseudomonadati</taxon>
        <taxon>Pseudomonadota</taxon>
        <taxon>Gammaproteobacteria</taxon>
        <taxon>Thiotrichales</taxon>
        <taxon>Thiotrichaceae</taxon>
        <taxon>Thiothrix</taxon>
    </lineage>
</organism>
<dbReference type="EMBL" id="CP059265">
    <property type="protein sequence ID" value="QLQ30668.1"/>
    <property type="molecule type" value="Genomic_DNA"/>
</dbReference>
<name>A0A7L6ANK6_9GAMM</name>
<protein>
    <submittedName>
        <fullName evidence="1">Uncharacterized protein</fullName>
    </submittedName>
</protein>
<dbReference type="Proteomes" id="UP000510621">
    <property type="component" value="Chromosome"/>
</dbReference>
<dbReference type="AlphaFoldDB" id="A0A7L6ANK6"/>
<evidence type="ECO:0000313" key="1">
    <source>
        <dbReference type="EMBL" id="QLQ30668.1"/>
    </source>
</evidence>